<dbReference type="AlphaFoldDB" id="A0A1I6WCX5"/>
<accession>A0A1I6WCX5</accession>
<reference evidence="2" key="1">
    <citation type="submission" date="2016-10" db="EMBL/GenBank/DDBJ databases">
        <authorList>
            <person name="Varghese N."/>
            <person name="Submissions S."/>
        </authorList>
    </citation>
    <scope>NUCLEOTIDE SEQUENCE [LARGE SCALE GENOMIC DNA]</scope>
    <source>
        <strain evidence="2">CGMCC 4.7047</strain>
    </source>
</reference>
<protein>
    <submittedName>
        <fullName evidence="1">Uncharacterized protein</fullName>
    </submittedName>
</protein>
<proteinExistence type="predicted"/>
<organism evidence="1 2">
    <name type="scientific">Streptomyces harbinensis</name>
    <dbReference type="NCBI Taxonomy" id="1176198"/>
    <lineage>
        <taxon>Bacteria</taxon>
        <taxon>Bacillati</taxon>
        <taxon>Actinomycetota</taxon>
        <taxon>Actinomycetes</taxon>
        <taxon>Kitasatosporales</taxon>
        <taxon>Streptomycetaceae</taxon>
        <taxon>Streptomyces</taxon>
    </lineage>
</organism>
<dbReference type="EMBL" id="FPAB01000021">
    <property type="protein sequence ID" value="SFT23846.1"/>
    <property type="molecule type" value="Genomic_DNA"/>
</dbReference>
<gene>
    <name evidence="1" type="ORF">SAMN05444716_1214</name>
</gene>
<dbReference type="Proteomes" id="UP000198873">
    <property type="component" value="Unassembled WGS sequence"/>
</dbReference>
<sequence>MSGDQHIATLTGALATAFHLIRLQAEHAAGLTRQNTAQQDALQQAVRELEFQAGRAALTDPDQSARLLNAAHDIVSALTPRPIPNP</sequence>
<evidence type="ECO:0000313" key="1">
    <source>
        <dbReference type="EMBL" id="SFT23846.1"/>
    </source>
</evidence>
<dbReference type="RefSeq" id="WP_093844581.1">
    <property type="nucleotide sequence ID" value="NZ_FPAB01000021.1"/>
</dbReference>
<name>A0A1I6WCX5_9ACTN</name>
<evidence type="ECO:0000313" key="2">
    <source>
        <dbReference type="Proteomes" id="UP000198873"/>
    </source>
</evidence>
<dbReference type="STRING" id="1176198.SAMN05444716_1214"/>
<keyword evidence="2" id="KW-1185">Reference proteome</keyword>